<name>A0ABM1M5T5_NICVS</name>
<evidence type="ECO:0000313" key="5">
    <source>
        <dbReference type="RefSeq" id="XP_017769935.1"/>
    </source>
</evidence>
<dbReference type="GeneID" id="108557786"/>
<dbReference type="PRINTS" id="PR00080">
    <property type="entry name" value="SDRFAMILY"/>
</dbReference>
<dbReference type="InterPro" id="IPR036291">
    <property type="entry name" value="NAD(P)-bd_dom_sf"/>
</dbReference>
<dbReference type="Proteomes" id="UP000695000">
    <property type="component" value="Unplaced"/>
</dbReference>
<dbReference type="RefSeq" id="XP_017769935.1">
    <property type="nucleotide sequence ID" value="XM_017914446.1"/>
</dbReference>
<feature type="region of interest" description="Disordered" evidence="2">
    <location>
        <begin position="302"/>
        <end position="323"/>
    </location>
</feature>
<keyword evidence="3" id="KW-0812">Transmembrane</keyword>
<proteinExistence type="inferred from homology"/>
<accession>A0ABM1M5T5</accession>
<evidence type="ECO:0000256" key="2">
    <source>
        <dbReference type="SAM" id="MobiDB-lite"/>
    </source>
</evidence>
<dbReference type="SUPFAM" id="SSF51735">
    <property type="entry name" value="NAD(P)-binding Rossmann-fold domains"/>
    <property type="match status" value="1"/>
</dbReference>
<keyword evidence="3" id="KW-0472">Membrane</keyword>
<sequence length="337" mass="37608">MAVQASLMKTMMDVIGFLFISIGMIVTSIVKCLMPSSYKPFKNCKGEIILITGGGSGLGRLMAMRFARLGATIVVWDINEPGIQETVKLVEADGGKAHGYKCNIADRECVYKTADLVRKEVGNVTMLINNAGVVSGEFLLKTPDHLIQRTFDVNIVSHFWTTKAFLPNMIENDHGHIVTIASMAGHVGICKLVDYCSSKYAAVGFDESLRVELEVQGIKGVRTTVVCPYFIQSTGMFDDVMSRFVPTLKSNDVADRIVLGIRREELYVMMPTLFRYTFWLKWVVPWGMVSMFLRNLVPDASPHQVDDKVKSEKPLDNGTKESNLTAIDSNFHLHQRK</sequence>
<reference evidence="5" key="1">
    <citation type="submission" date="2025-08" db="UniProtKB">
        <authorList>
            <consortium name="RefSeq"/>
        </authorList>
    </citation>
    <scope>IDENTIFICATION</scope>
    <source>
        <tissue evidence="5">Whole Larva</tissue>
    </source>
</reference>
<gene>
    <name evidence="5" type="primary">LOC108557786</name>
</gene>
<dbReference type="CDD" id="cd05339">
    <property type="entry name" value="17beta-HSDXI-like_SDR_c"/>
    <property type="match status" value="1"/>
</dbReference>
<comment type="similarity">
    <text evidence="1">Belongs to the short-chain dehydrogenases/reductases (SDR) family.</text>
</comment>
<feature type="compositionally biased region" description="Basic and acidic residues" evidence="2">
    <location>
        <begin position="304"/>
        <end position="319"/>
    </location>
</feature>
<organism evidence="4 5">
    <name type="scientific">Nicrophorus vespilloides</name>
    <name type="common">Boreal carrion beetle</name>
    <dbReference type="NCBI Taxonomy" id="110193"/>
    <lineage>
        <taxon>Eukaryota</taxon>
        <taxon>Metazoa</taxon>
        <taxon>Ecdysozoa</taxon>
        <taxon>Arthropoda</taxon>
        <taxon>Hexapoda</taxon>
        <taxon>Insecta</taxon>
        <taxon>Pterygota</taxon>
        <taxon>Neoptera</taxon>
        <taxon>Endopterygota</taxon>
        <taxon>Coleoptera</taxon>
        <taxon>Polyphaga</taxon>
        <taxon>Staphyliniformia</taxon>
        <taxon>Silphidae</taxon>
        <taxon>Nicrophorinae</taxon>
        <taxon>Nicrophorus</taxon>
    </lineage>
</organism>
<dbReference type="Gene3D" id="3.40.50.720">
    <property type="entry name" value="NAD(P)-binding Rossmann-like Domain"/>
    <property type="match status" value="1"/>
</dbReference>
<keyword evidence="4" id="KW-1185">Reference proteome</keyword>
<dbReference type="Pfam" id="PF00106">
    <property type="entry name" value="adh_short"/>
    <property type="match status" value="1"/>
</dbReference>
<feature type="transmembrane region" description="Helical" evidence="3">
    <location>
        <begin position="14"/>
        <end position="33"/>
    </location>
</feature>
<evidence type="ECO:0000256" key="3">
    <source>
        <dbReference type="SAM" id="Phobius"/>
    </source>
</evidence>
<dbReference type="PANTHER" id="PTHR24322:SF748">
    <property type="entry name" value="FI23927P1-RELATED"/>
    <property type="match status" value="1"/>
</dbReference>
<dbReference type="InterPro" id="IPR002347">
    <property type="entry name" value="SDR_fam"/>
</dbReference>
<dbReference type="PRINTS" id="PR00081">
    <property type="entry name" value="GDHRDH"/>
</dbReference>
<dbReference type="PANTHER" id="PTHR24322">
    <property type="entry name" value="PKSB"/>
    <property type="match status" value="1"/>
</dbReference>
<keyword evidence="3" id="KW-1133">Transmembrane helix</keyword>
<protein>
    <submittedName>
        <fullName evidence="5">Epidermal retinol dehydrogenase 2</fullName>
    </submittedName>
</protein>
<evidence type="ECO:0000313" key="4">
    <source>
        <dbReference type="Proteomes" id="UP000695000"/>
    </source>
</evidence>
<evidence type="ECO:0000256" key="1">
    <source>
        <dbReference type="RuleBase" id="RU000363"/>
    </source>
</evidence>